<evidence type="ECO:0000313" key="4">
    <source>
        <dbReference type="Proteomes" id="UP000635477"/>
    </source>
</evidence>
<keyword evidence="4" id="KW-1185">Reference proteome</keyword>
<feature type="region of interest" description="Disordered" evidence="1">
    <location>
        <begin position="252"/>
        <end position="317"/>
    </location>
</feature>
<dbReference type="InterPro" id="IPR052523">
    <property type="entry name" value="Trichothecene_AcTrans"/>
</dbReference>
<dbReference type="GO" id="GO:0016747">
    <property type="term" value="F:acyltransferase activity, transferring groups other than amino-acyl groups"/>
    <property type="evidence" value="ECO:0007669"/>
    <property type="project" value="InterPro"/>
</dbReference>
<dbReference type="InterPro" id="IPR016181">
    <property type="entry name" value="Acyl_CoA_acyltransferase"/>
</dbReference>
<proteinExistence type="predicted"/>
<dbReference type="PANTHER" id="PTHR42791">
    <property type="entry name" value="GNAT FAMILY ACETYLTRANSFERASE"/>
    <property type="match status" value="1"/>
</dbReference>
<dbReference type="InterPro" id="IPR000182">
    <property type="entry name" value="GNAT_dom"/>
</dbReference>
<dbReference type="PANTHER" id="PTHR42791:SF2">
    <property type="entry name" value="N-ACETYLTRANSFERASE DOMAIN-CONTAINING PROTEIN"/>
    <property type="match status" value="1"/>
</dbReference>
<evidence type="ECO:0000259" key="2">
    <source>
        <dbReference type="PROSITE" id="PS51186"/>
    </source>
</evidence>
<reference evidence="3" key="2">
    <citation type="submission" date="2020-05" db="EMBL/GenBank/DDBJ databases">
        <authorList>
            <person name="Kim H.-S."/>
            <person name="Proctor R.H."/>
            <person name="Brown D.W."/>
        </authorList>
    </citation>
    <scope>NUCLEOTIDE SEQUENCE</scope>
    <source>
        <strain evidence="3">NRRL 22465</strain>
    </source>
</reference>
<dbReference type="SUPFAM" id="SSF55729">
    <property type="entry name" value="Acyl-CoA N-acyltransferases (Nat)"/>
    <property type="match status" value="1"/>
</dbReference>
<dbReference type="PROSITE" id="PS51186">
    <property type="entry name" value="GNAT"/>
    <property type="match status" value="1"/>
</dbReference>
<gene>
    <name evidence="3" type="ORF">FZEAL_4903</name>
</gene>
<organism evidence="3 4">
    <name type="scientific">Fusarium zealandicum</name>
    <dbReference type="NCBI Taxonomy" id="1053134"/>
    <lineage>
        <taxon>Eukaryota</taxon>
        <taxon>Fungi</taxon>
        <taxon>Dikarya</taxon>
        <taxon>Ascomycota</taxon>
        <taxon>Pezizomycotina</taxon>
        <taxon>Sordariomycetes</taxon>
        <taxon>Hypocreomycetidae</taxon>
        <taxon>Hypocreales</taxon>
        <taxon>Nectriaceae</taxon>
        <taxon>Fusarium</taxon>
        <taxon>Fusarium staphyleae species complex</taxon>
    </lineage>
</organism>
<feature type="compositionally biased region" description="Polar residues" evidence="1">
    <location>
        <begin position="264"/>
        <end position="276"/>
    </location>
</feature>
<name>A0A8H4XLF6_9HYPO</name>
<dbReference type="AlphaFoldDB" id="A0A8H4XLF6"/>
<dbReference type="OrthoDB" id="61113at2759"/>
<reference evidence="3" key="1">
    <citation type="journal article" date="2020" name="BMC Genomics">
        <title>Correction to: Identification and distribution of gene clusters required for synthesis of sphingolipid metabolism inhibitors in diverse species of the filamentous fungus Fusarium.</title>
        <authorList>
            <person name="Kim H.S."/>
            <person name="Lohmar J.M."/>
            <person name="Busman M."/>
            <person name="Brown D.W."/>
            <person name="Naumann T.A."/>
            <person name="Divon H.H."/>
            <person name="Lysoe E."/>
            <person name="Uhlig S."/>
            <person name="Proctor R.H."/>
        </authorList>
    </citation>
    <scope>NUCLEOTIDE SEQUENCE</scope>
    <source>
        <strain evidence="3">NRRL 22465</strain>
    </source>
</reference>
<dbReference type="Gene3D" id="3.40.630.30">
    <property type="match status" value="1"/>
</dbReference>
<accession>A0A8H4XLF6</accession>
<dbReference type="Proteomes" id="UP000635477">
    <property type="component" value="Unassembled WGS sequence"/>
</dbReference>
<sequence>MAFEIAVPSEQDAPSTASTHLTAMDANLLMHAQFPTAESRDFLRNWLCRDTLNHVSSSDKKVLISRDTETGRIASFIKWSIQRQIRLRGNEDESHEEELPACCRQEYIGSYAALTKDARIKVLGDQPHYHVTYLCTDPDFGGRGAASGLLRRVQAEAAADSMPVILEATMNAVSFYERLGFETRQELDMMLPPRGSSLPTERYEERTMLEANIKRKCAHSTDTNVEMMLTGVVPTLTWQDVDMPNSTVYGTSNNWRHDSKSSDEANLSDSPLLQASQRERDARRIDRQHRRTQPRTAHDDAPPGNINNSRPGLGTMR</sequence>
<feature type="domain" description="N-acetyltransferase" evidence="2">
    <location>
        <begin position="71"/>
        <end position="210"/>
    </location>
</feature>
<dbReference type="EMBL" id="JABEYC010000342">
    <property type="protein sequence ID" value="KAF4978789.1"/>
    <property type="molecule type" value="Genomic_DNA"/>
</dbReference>
<dbReference type="Pfam" id="PF13673">
    <property type="entry name" value="Acetyltransf_10"/>
    <property type="match status" value="1"/>
</dbReference>
<protein>
    <recommendedName>
        <fullName evidence="2">N-acetyltransferase domain-containing protein</fullName>
    </recommendedName>
</protein>
<evidence type="ECO:0000256" key="1">
    <source>
        <dbReference type="SAM" id="MobiDB-lite"/>
    </source>
</evidence>
<comment type="caution">
    <text evidence="3">The sequence shown here is derived from an EMBL/GenBank/DDBJ whole genome shotgun (WGS) entry which is preliminary data.</text>
</comment>
<evidence type="ECO:0000313" key="3">
    <source>
        <dbReference type="EMBL" id="KAF4978789.1"/>
    </source>
</evidence>